<dbReference type="EMBL" id="BMAW01119643">
    <property type="protein sequence ID" value="GFT85689.1"/>
    <property type="molecule type" value="Genomic_DNA"/>
</dbReference>
<dbReference type="AlphaFoldDB" id="A0A8X6PX86"/>
<evidence type="ECO:0000313" key="2">
    <source>
        <dbReference type="EMBL" id="GFT85689.1"/>
    </source>
</evidence>
<evidence type="ECO:0000256" key="1">
    <source>
        <dbReference type="SAM" id="MobiDB-lite"/>
    </source>
</evidence>
<comment type="caution">
    <text evidence="2">The sequence shown here is derived from an EMBL/GenBank/DDBJ whole genome shotgun (WGS) entry which is preliminary data.</text>
</comment>
<accession>A0A8X6PX86</accession>
<organism evidence="2 3">
    <name type="scientific">Nephila pilipes</name>
    <name type="common">Giant wood spider</name>
    <name type="synonym">Nephila maculata</name>
    <dbReference type="NCBI Taxonomy" id="299642"/>
    <lineage>
        <taxon>Eukaryota</taxon>
        <taxon>Metazoa</taxon>
        <taxon>Ecdysozoa</taxon>
        <taxon>Arthropoda</taxon>
        <taxon>Chelicerata</taxon>
        <taxon>Arachnida</taxon>
        <taxon>Araneae</taxon>
        <taxon>Araneomorphae</taxon>
        <taxon>Entelegynae</taxon>
        <taxon>Araneoidea</taxon>
        <taxon>Nephilidae</taxon>
        <taxon>Nephila</taxon>
    </lineage>
</organism>
<keyword evidence="3" id="KW-1185">Reference proteome</keyword>
<reference evidence="2" key="1">
    <citation type="submission" date="2020-08" db="EMBL/GenBank/DDBJ databases">
        <title>Multicomponent nature underlies the extraordinary mechanical properties of spider dragline silk.</title>
        <authorList>
            <person name="Kono N."/>
            <person name="Nakamura H."/>
            <person name="Mori M."/>
            <person name="Yoshida Y."/>
            <person name="Ohtoshi R."/>
            <person name="Malay A.D."/>
            <person name="Moran D.A.P."/>
            <person name="Tomita M."/>
            <person name="Numata K."/>
            <person name="Arakawa K."/>
        </authorList>
    </citation>
    <scope>NUCLEOTIDE SEQUENCE</scope>
</reference>
<name>A0A8X6PX86_NEPPI</name>
<dbReference type="Proteomes" id="UP000887013">
    <property type="component" value="Unassembled WGS sequence"/>
</dbReference>
<proteinExistence type="predicted"/>
<protein>
    <submittedName>
        <fullName evidence="2">Uncharacterized protein</fullName>
    </submittedName>
</protein>
<gene>
    <name evidence="2" type="ORF">NPIL_461941</name>
</gene>
<feature type="region of interest" description="Disordered" evidence="1">
    <location>
        <begin position="1"/>
        <end position="24"/>
    </location>
</feature>
<feature type="compositionally biased region" description="Polar residues" evidence="1">
    <location>
        <begin position="1"/>
        <end position="15"/>
    </location>
</feature>
<evidence type="ECO:0000313" key="3">
    <source>
        <dbReference type="Proteomes" id="UP000887013"/>
    </source>
</evidence>
<sequence length="332" mass="37568">MNSSADSGTHSNTQSSPPPSEEVSTKCLTYLLSPLKQRPKKVIFTPQLCESITPSTRRLPARVEALSRTLPSAERDSQDEFSTIRTSLPQLPIFPNNNHSRSKRVTFNSNTLKYSFPLSPRLECPIRGCQTHSELNNEGLPGDLPLAPPLQSTEDLTNAVIETPELPKIDVERTQIIDFFLEPLNTFLDVDDFEEASIRFQNLTASLTLVMQEHFHLSSPSVTVKKGSIVKSFDPYNAQKVQRIYRWKRRRCIRNLVNSQLKRCPASKASFFSHFKNYWSPPCQDFTLIGTTPPDLPHILHVHSPEAVSSCNQGCENLAPGPDLLTYRHWRE</sequence>